<dbReference type="EMBL" id="JAWXYG010000008">
    <property type="protein sequence ID" value="KAK4264860.1"/>
    <property type="molecule type" value="Genomic_DNA"/>
</dbReference>
<evidence type="ECO:0000259" key="1">
    <source>
        <dbReference type="SMART" id="SM00743"/>
    </source>
</evidence>
<dbReference type="PANTHER" id="PTHR31917:SF148">
    <property type="entry name" value="DUF724 DOMAIN-CONTAINING PROTEIN 2"/>
    <property type="match status" value="1"/>
</dbReference>
<gene>
    <name evidence="2" type="ORF">QN277_025983</name>
</gene>
<dbReference type="AlphaFoldDB" id="A0AAE1K5X0"/>
<name>A0AAE1K5X0_9FABA</name>
<protein>
    <recommendedName>
        <fullName evidence="1">Agenet domain-containing protein</fullName>
    </recommendedName>
</protein>
<accession>A0AAE1K5X0</accession>
<evidence type="ECO:0000313" key="3">
    <source>
        <dbReference type="Proteomes" id="UP001293593"/>
    </source>
</evidence>
<sequence length="84" mass="9598">MCLPVKKTSFSRGQSVEVSVKEDGFHGSYFKAKVVSQLDNGLYVIKYDTLVNDHNEPQFLTETVCPKELHPLPLVIFVRRFLVN</sequence>
<dbReference type="PANTHER" id="PTHR31917">
    <property type="entry name" value="AGENET DOMAIN-CONTAINING PROTEIN-RELATED"/>
    <property type="match status" value="1"/>
</dbReference>
<comment type="caution">
    <text evidence="2">The sequence shown here is derived from an EMBL/GenBank/DDBJ whole genome shotgun (WGS) entry which is preliminary data.</text>
</comment>
<proteinExistence type="predicted"/>
<dbReference type="Gene3D" id="2.30.30.140">
    <property type="match status" value="1"/>
</dbReference>
<dbReference type="SMART" id="SM00743">
    <property type="entry name" value="Agenet"/>
    <property type="match status" value="1"/>
</dbReference>
<dbReference type="Pfam" id="PF05641">
    <property type="entry name" value="Agenet"/>
    <property type="match status" value="1"/>
</dbReference>
<dbReference type="Proteomes" id="UP001293593">
    <property type="component" value="Unassembled WGS sequence"/>
</dbReference>
<dbReference type="InterPro" id="IPR014002">
    <property type="entry name" value="Agenet_dom_plant"/>
</dbReference>
<organism evidence="2 3">
    <name type="scientific">Acacia crassicarpa</name>
    <name type="common">northern wattle</name>
    <dbReference type="NCBI Taxonomy" id="499986"/>
    <lineage>
        <taxon>Eukaryota</taxon>
        <taxon>Viridiplantae</taxon>
        <taxon>Streptophyta</taxon>
        <taxon>Embryophyta</taxon>
        <taxon>Tracheophyta</taxon>
        <taxon>Spermatophyta</taxon>
        <taxon>Magnoliopsida</taxon>
        <taxon>eudicotyledons</taxon>
        <taxon>Gunneridae</taxon>
        <taxon>Pentapetalae</taxon>
        <taxon>rosids</taxon>
        <taxon>fabids</taxon>
        <taxon>Fabales</taxon>
        <taxon>Fabaceae</taxon>
        <taxon>Caesalpinioideae</taxon>
        <taxon>mimosoid clade</taxon>
        <taxon>Acacieae</taxon>
        <taxon>Acacia</taxon>
    </lineage>
</organism>
<dbReference type="InterPro" id="IPR008395">
    <property type="entry name" value="Agenet-like_dom"/>
</dbReference>
<dbReference type="CDD" id="cd20405">
    <property type="entry name" value="Tudor_Agenet_AtDUF_rpt1_3"/>
    <property type="match status" value="1"/>
</dbReference>
<evidence type="ECO:0000313" key="2">
    <source>
        <dbReference type="EMBL" id="KAK4264860.1"/>
    </source>
</evidence>
<feature type="domain" description="Agenet" evidence="1">
    <location>
        <begin position="8"/>
        <end position="77"/>
    </location>
</feature>
<reference evidence="2" key="1">
    <citation type="submission" date="2023-10" db="EMBL/GenBank/DDBJ databases">
        <title>Chromosome-level genome of the transformable northern wattle, Acacia crassicarpa.</title>
        <authorList>
            <person name="Massaro I."/>
            <person name="Sinha N.R."/>
            <person name="Poethig S."/>
            <person name="Leichty A.R."/>
        </authorList>
    </citation>
    <scope>NUCLEOTIDE SEQUENCE</scope>
    <source>
        <strain evidence="2">Acra3RX</strain>
        <tissue evidence="2">Leaf</tissue>
    </source>
</reference>
<keyword evidence="3" id="KW-1185">Reference proteome</keyword>